<dbReference type="EMBL" id="CAJVCH010548343">
    <property type="protein sequence ID" value="CAG7828681.1"/>
    <property type="molecule type" value="Genomic_DNA"/>
</dbReference>
<gene>
    <name evidence="1" type="ORF">AFUS01_LOCUS38590</name>
</gene>
<evidence type="ECO:0000313" key="1">
    <source>
        <dbReference type="EMBL" id="CAG7828681.1"/>
    </source>
</evidence>
<dbReference type="AlphaFoldDB" id="A0A8J2LAE7"/>
<accession>A0A8J2LAE7</accession>
<dbReference type="Proteomes" id="UP000708208">
    <property type="component" value="Unassembled WGS sequence"/>
</dbReference>
<evidence type="ECO:0000313" key="2">
    <source>
        <dbReference type="Proteomes" id="UP000708208"/>
    </source>
</evidence>
<reference evidence="1" key="1">
    <citation type="submission" date="2021-06" db="EMBL/GenBank/DDBJ databases">
        <authorList>
            <person name="Hodson N. C."/>
            <person name="Mongue J. A."/>
            <person name="Jaron S. K."/>
        </authorList>
    </citation>
    <scope>NUCLEOTIDE SEQUENCE</scope>
</reference>
<comment type="caution">
    <text evidence="1">The sequence shown here is derived from an EMBL/GenBank/DDBJ whole genome shotgun (WGS) entry which is preliminary data.</text>
</comment>
<sequence>MLLQLVQLSNEVGLDADRFVVYSLELYTPILELTTYGLATAAVVF</sequence>
<organism evidence="1 2">
    <name type="scientific">Allacma fusca</name>
    <dbReference type="NCBI Taxonomy" id="39272"/>
    <lineage>
        <taxon>Eukaryota</taxon>
        <taxon>Metazoa</taxon>
        <taxon>Ecdysozoa</taxon>
        <taxon>Arthropoda</taxon>
        <taxon>Hexapoda</taxon>
        <taxon>Collembola</taxon>
        <taxon>Symphypleona</taxon>
        <taxon>Sminthuridae</taxon>
        <taxon>Allacma</taxon>
    </lineage>
</organism>
<name>A0A8J2LAE7_9HEXA</name>
<feature type="non-terminal residue" evidence="1">
    <location>
        <position position="45"/>
    </location>
</feature>
<protein>
    <submittedName>
        <fullName evidence="1">Uncharacterized protein</fullName>
    </submittedName>
</protein>
<keyword evidence="2" id="KW-1185">Reference proteome</keyword>
<proteinExistence type="predicted"/>